<accession>A0ABY5TTS9</accession>
<name>A0ABY5TTS9_9BACT</name>
<proteinExistence type="predicted"/>
<sequence length="170" mass="20146">MDLDKIKFIKFQEVIIAASKNVYRKFNAIPLTWEDIYLYGLSIIDDVIKIALKNDNTHHINGLVYSIMFNKLMAYAKSFTTNNNKILNYSIDFEDGILTKISNENNKELFYKEDCEKFFKKYNPKELDIMNLYFIEKNSVKDISKKYFTSSFKIKNFLNSVVQEANDYFK</sequence>
<gene>
    <name evidence="1" type="ORF">NX772_03110</name>
</gene>
<dbReference type="EMBL" id="CP103423">
    <property type="protein sequence ID" value="UWD34070.1"/>
    <property type="molecule type" value="Genomic_DNA"/>
</dbReference>
<reference evidence="1" key="1">
    <citation type="submission" date="2022-08" db="EMBL/GenBank/DDBJ databases">
        <title>Complete genome sequence of Mycoplasma molare type strain H 542.</title>
        <authorList>
            <person name="Spergser J."/>
        </authorList>
    </citation>
    <scope>NUCLEOTIDE SEQUENCE</scope>
    <source>
        <strain evidence="1">H 542</strain>
    </source>
</reference>
<evidence type="ECO:0000313" key="1">
    <source>
        <dbReference type="EMBL" id="UWD34070.1"/>
    </source>
</evidence>
<keyword evidence="2" id="KW-1185">Reference proteome</keyword>
<protein>
    <submittedName>
        <fullName evidence="1">Uncharacterized protein</fullName>
    </submittedName>
</protein>
<dbReference type="RefSeq" id="WP_027123094.1">
    <property type="nucleotide sequence ID" value="NZ_CP103423.1"/>
</dbReference>
<dbReference type="Proteomes" id="UP001058364">
    <property type="component" value="Chromosome"/>
</dbReference>
<evidence type="ECO:0000313" key="2">
    <source>
        <dbReference type="Proteomes" id="UP001058364"/>
    </source>
</evidence>
<organism evidence="1 2">
    <name type="scientific">Mesomycoplasma molare</name>
    <dbReference type="NCBI Taxonomy" id="171288"/>
    <lineage>
        <taxon>Bacteria</taxon>
        <taxon>Bacillati</taxon>
        <taxon>Mycoplasmatota</taxon>
        <taxon>Mycoplasmoidales</taxon>
        <taxon>Metamycoplasmataceae</taxon>
        <taxon>Mesomycoplasma</taxon>
    </lineage>
</organism>